<protein>
    <recommendedName>
        <fullName evidence="7">Pentacotripeptide-repeat region of PRORP domain-containing protein</fullName>
    </recommendedName>
</protein>
<dbReference type="PANTHER" id="PTHR47934:SF6">
    <property type="entry name" value="MITOCHONDRIAL GROUP I INTRON SPLICING FACTOR CCM1-RELATED"/>
    <property type="match status" value="1"/>
</dbReference>
<dbReference type="InterPro" id="IPR051114">
    <property type="entry name" value="Mito_RNA_Proc_CCM1"/>
</dbReference>
<dbReference type="Gene3D" id="1.25.40.10">
    <property type="entry name" value="Tetratricopeptide repeat domain"/>
    <property type="match status" value="2"/>
</dbReference>
<evidence type="ECO:0008006" key="7">
    <source>
        <dbReference type="Google" id="ProtNLM"/>
    </source>
</evidence>
<dbReference type="NCBIfam" id="TIGR00756">
    <property type="entry name" value="PPR"/>
    <property type="match status" value="2"/>
</dbReference>
<dbReference type="InterPro" id="IPR011990">
    <property type="entry name" value="TPR-like_helical_dom_sf"/>
</dbReference>
<feature type="region of interest" description="Disordered" evidence="4">
    <location>
        <begin position="34"/>
        <end position="55"/>
    </location>
</feature>
<dbReference type="Pfam" id="PF13041">
    <property type="entry name" value="PPR_2"/>
    <property type="match status" value="1"/>
</dbReference>
<feature type="compositionally biased region" description="Polar residues" evidence="4">
    <location>
        <begin position="45"/>
        <end position="55"/>
    </location>
</feature>
<keyword evidence="1" id="KW-0677">Repeat</keyword>
<reference evidence="5 6" key="1">
    <citation type="journal article" date="2019" name="Sci. Rep.">
        <title>A high-quality genome of Eragrostis curvula grass provides insights into Poaceae evolution and supports new strategies to enhance forage quality.</title>
        <authorList>
            <person name="Carballo J."/>
            <person name="Santos B.A.C.M."/>
            <person name="Zappacosta D."/>
            <person name="Garbus I."/>
            <person name="Selva J.P."/>
            <person name="Gallo C.A."/>
            <person name="Diaz A."/>
            <person name="Albertini E."/>
            <person name="Caccamo M."/>
            <person name="Echenique V."/>
        </authorList>
    </citation>
    <scope>NUCLEOTIDE SEQUENCE [LARGE SCALE GENOMIC DNA]</scope>
    <source>
        <strain evidence="6">cv. Victoria</strain>
        <tissue evidence="5">Leaf</tissue>
    </source>
</reference>
<name>A0A5J9V348_9POAL</name>
<evidence type="ECO:0000313" key="6">
    <source>
        <dbReference type="Proteomes" id="UP000324897"/>
    </source>
</evidence>
<dbReference type="InterPro" id="IPR002885">
    <property type="entry name" value="PPR_rpt"/>
</dbReference>
<dbReference type="Proteomes" id="UP000324897">
    <property type="component" value="Chromosome 1"/>
</dbReference>
<feature type="compositionally biased region" description="Low complexity" evidence="4">
    <location>
        <begin position="34"/>
        <end position="44"/>
    </location>
</feature>
<dbReference type="Pfam" id="PF01535">
    <property type="entry name" value="PPR"/>
    <property type="match status" value="1"/>
</dbReference>
<comment type="caution">
    <text evidence="5">The sequence shown here is derived from an EMBL/GenBank/DDBJ whole genome shotgun (WGS) entry which is preliminary data.</text>
</comment>
<evidence type="ECO:0000313" key="5">
    <source>
        <dbReference type="EMBL" id="TVU30316.1"/>
    </source>
</evidence>
<dbReference type="GO" id="GO:0006396">
    <property type="term" value="P:RNA processing"/>
    <property type="evidence" value="ECO:0007669"/>
    <property type="project" value="TreeGrafter"/>
</dbReference>
<dbReference type="GO" id="GO:0003729">
    <property type="term" value="F:mRNA binding"/>
    <property type="evidence" value="ECO:0007669"/>
    <property type="project" value="TreeGrafter"/>
</dbReference>
<keyword evidence="2" id="KW-0809">Transit peptide</keyword>
<dbReference type="AlphaFoldDB" id="A0A5J9V348"/>
<feature type="repeat" description="PPR" evidence="3">
    <location>
        <begin position="303"/>
        <end position="337"/>
    </location>
</feature>
<evidence type="ECO:0000256" key="2">
    <source>
        <dbReference type="ARBA" id="ARBA00022946"/>
    </source>
</evidence>
<evidence type="ECO:0000256" key="3">
    <source>
        <dbReference type="PROSITE-ProRule" id="PRU00708"/>
    </source>
</evidence>
<dbReference type="PROSITE" id="PS51375">
    <property type="entry name" value="PPR"/>
    <property type="match status" value="2"/>
</dbReference>
<dbReference type="OrthoDB" id="185373at2759"/>
<keyword evidence="6" id="KW-1185">Reference proteome</keyword>
<dbReference type="GO" id="GO:0005739">
    <property type="term" value="C:mitochondrion"/>
    <property type="evidence" value="ECO:0007669"/>
    <property type="project" value="TreeGrafter"/>
</dbReference>
<feature type="repeat" description="PPR" evidence="3">
    <location>
        <begin position="268"/>
        <end position="302"/>
    </location>
</feature>
<evidence type="ECO:0000256" key="1">
    <source>
        <dbReference type="ARBA" id="ARBA00022737"/>
    </source>
</evidence>
<dbReference type="EMBL" id="RWGY01000011">
    <property type="protein sequence ID" value="TVU30316.1"/>
    <property type="molecule type" value="Genomic_DNA"/>
</dbReference>
<accession>A0A5J9V348</accession>
<proteinExistence type="predicted"/>
<feature type="non-terminal residue" evidence="5">
    <location>
        <position position="1"/>
    </location>
</feature>
<organism evidence="5 6">
    <name type="scientific">Eragrostis curvula</name>
    <name type="common">weeping love grass</name>
    <dbReference type="NCBI Taxonomy" id="38414"/>
    <lineage>
        <taxon>Eukaryota</taxon>
        <taxon>Viridiplantae</taxon>
        <taxon>Streptophyta</taxon>
        <taxon>Embryophyta</taxon>
        <taxon>Tracheophyta</taxon>
        <taxon>Spermatophyta</taxon>
        <taxon>Magnoliopsida</taxon>
        <taxon>Liliopsida</taxon>
        <taxon>Poales</taxon>
        <taxon>Poaceae</taxon>
        <taxon>PACMAD clade</taxon>
        <taxon>Chloridoideae</taxon>
        <taxon>Eragrostideae</taxon>
        <taxon>Eragrostidinae</taxon>
        <taxon>Eragrostis</taxon>
    </lineage>
</organism>
<dbReference type="PANTHER" id="PTHR47934">
    <property type="entry name" value="PENTATRICOPEPTIDE REPEAT-CONTAINING PROTEIN PET309, MITOCHONDRIAL"/>
    <property type="match status" value="1"/>
</dbReference>
<gene>
    <name evidence="5" type="ORF">EJB05_21930</name>
</gene>
<dbReference type="Gramene" id="TVU30316">
    <property type="protein sequence ID" value="TVU30316"/>
    <property type="gene ID" value="EJB05_21930"/>
</dbReference>
<dbReference type="GO" id="GO:0007005">
    <property type="term" value="P:mitochondrion organization"/>
    <property type="evidence" value="ECO:0007669"/>
    <property type="project" value="TreeGrafter"/>
</dbReference>
<evidence type="ECO:0000256" key="4">
    <source>
        <dbReference type="SAM" id="MobiDB-lite"/>
    </source>
</evidence>
<sequence>MASILLRRRHAAHPRAAAAAAARLVRAFSALPDVDPSSVSGSVSNPAAPTSSNSTRSSVLDLQLAIRGETDPARIHSLVASALSSHDLPRLHTSRPLFSLAVSRLERLRRPDLAASLLDLLLASAPPSPGLLARALSLFPGPDEALRAFSNSASSARSDVSLSALLSALLRAGRLDDLKSTFASAESSLGVVPGRASHNVFLHALVKNSELAAARKLLDEMANKKLKHRPAPDIISYNTVLAAYSAQDDKVGFEKVLKEISSSKLEPNVVTYNCRIQWFAKKGESFKGEELLDLMESKEVAPNYLTYNALVQGYCKEGNVGAAMRVFKKMKVMKRREGRSDLGVSAHSQTYVVLFRSLVEKEKLDDALWICKSCFAMKAAPPFEAVKGLVEGLVKGGRSAEAKDVVAKMELLVKGDAKPAWEKIVGELSLEEGAPIETKEFNGWPLQDGILLWGHGACSNDCSCCTITKQGSTNKVIRTVITWWPKTEHCGLGSCYKDTAPWIVLSNVLGSAEGSRTTGAAKEEKGSAHSVWTKSKTCCQVKVSPWETKLAG</sequence>